<evidence type="ECO:0000313" key="1">
    <source>
        <dbReference type="EMBL" id="EMO54358.1"/>
    </source>
</evidence>
<sequence>MESELKRFNSNIIFKPMFLRFYGKKANVLFETKLRPLQPND</sequence>
<accession>M6VXU4</accession>
<gene>
    <name evidence="1" type="ORF">LEP1GSC172_1049</name>
</gene>
<evidence type="ECO:0000313" key="2">
    <source>
        <dbReference type="Proteomes" id="UP000012112"/>
    </source>
</evidence>
<name>M6VXU4_9LEPT</name>
<dbReference type="EMBL" id="AKWD02000028">
    <property type="protein sequence ID" value="EMO54358.1"/>
    <property type="molecule type" value="Genomic_DNA"/>
</dbReference>
<dbReference type="AlphaFoldDB" id="M6VXU4"/>
<proteinExistence type="predicted"/>
<reference evidence="1 2" key="1">
    <citation type="submission" date="2013-01" db="EMBL/GenBank/DDBJ databases">
        <authorList>
            <person name="Harkins D.M."/>
            <person name="Durkin A.S."/>
            <person name="Brinkac L.M."/>
            <person name="Haft D.H."/>
            <person name="Selengut J.D."/>
            <person name="Sanka R."/>
            <person name="DePew J."/>
            <person name="Purushe J."/>
            <person name="Matthias M.A."/>
            <person name="Vinetz J.M."/>
            <person name="Sutton G.G."/>
            <person name="Nierman W.C."/>
            <person name="Fouts D.E."/>
        </authorList>
    </citation>
    <scope>NUCLEOTIDE SEQUENCE [LARGE SCALE GENOMIC DNA]</scope>
    <source>
        <strain evidence="1 2">HAI1536</strain>
    </source>
</reference>
<protein>
    <submittedName>
        <fullName evidence="1">Uncharacterized protein</fullName>
    </submittedName>
</protein>
<dbReference type="Proteomes" id="UP000012112">
    <property type="component" value="Unassembled WGS sequence"/>
</dbReference>
<organism evidence="1 2">
    <name type="scientific">Leptospira noguchii</name>
    <dbReference type="NCBI Taxonomy" id="28182"/>
    <lineage>
        <taxon>Bacteria</taxon>
        <taxon>Pseudomonadati</taxon>
        <taxon>Spirochaetota</taxon>
        <taxon>Spirochaetia</taxon>
        <taxon>Leptospirales</taxon>
        <taxon>Leptospiraceae</taxon>
        <taxon>Leptospira</taxon>
    </lineage>
</organism>
<comment type="caution">
    <text evidence="1">The sequence shown here is derived from an EMBL/GenBank/DDBJ whole genome shotgun (WGS) entry which is preliminary data.</text>
</comment>